<dbReference type="AlphaFoldDB" id="A0A9W4UBL5"/>
<dbReference type="Proteomes" id="UP001152607">
    <property type="component" value="Unassembled WGS sequence"/>
</dbReference>
<proteinExistence type="predicted"/>
<reference evidence="1" key="1">
    <citation type="submission" date="2023-01" db="EMBL/GenBank/DDBJ databases">
        <authorList>
            <person name="Van Ghelder C."/>
            <person name="Rancurel C."/>
        </authorList>
    </citation>
    <scope>NUCLEOTIDE SEQUENCE</scope>
    <source>
        <strain evidence="1">CNCM I-4278</strain>
    </source>
</reference>
<evidence type="ECO:0000313" key="2">
    <source>
        <dbReference type="Proteomes" id="UP001152607"/>
    </source>
</evidence>
<protein>
    <submittedName>
        <fullName evidence="1">Uncharacterized protein</fullName>
    </submittedName>
</protein>
<evidence type="ECO:0000313" key="1">
    <source>
        <dbReference type="EMBL" id="CAI6330816.1"/>
    </source>
</evidence>
<accession>A0A9W4UBL5</accession>
<keyword evidence="2" id="KW-1185">Reference proteome</keyword>
<dbReference type="EMBL" id="CAOQHR010000002">
    <property type="protein sequence ID" value="CAI6330816.1"/>
    <property type="molecule type" value="Genomic_DNA"/>
</dbReference>
<comment type="caution">
    <text evidence="1">The sequence shown here is derived from an EMBL/GenBank/DDBJ whole genome shotgun (WGS) entry which is preliminary data.</text>
</comment>
<gene>
    <name evidence="1" type="ORF">PDIGIT_LOCUS4313</name>
</gene>
<sequence>MLPDHINNHQILHPHANGNLLPHILHRLHHIDLHPPHDTVAYSLLYNDEISH</sequence>
<name>A0A9W4UBL5_9PLEO</name>
<organism evidence="1 2">
    <name type="scientific">Periconia digitata</name>
    <dbReference type="NCBI Taxonomy" id="1303443"/>
    <lineage>
        <taxon>Eukaryota</taxon>
        <taxon>Fungi</taxon>
        <taxon>Dikarya</taxon>
        <taxon>Ascomycota</taxon>
        <taxon>Pezizomycotina</taxon>
        <taxon>Dothideomycetes</taxon>
        <taxon>Pleosporomycetidae</taxon>
        <taxon>Pleosporales</taxon>
        <taxon>Massarineae</taxon>
        <taxon>Periconiaceae</taxon>
        <taxon>Periconia</taxon>
    </lineage>
</organism>